<comment type="subcellular location">
    <subcellularLocation>
        <location evidence="2">Membrane</location>
        <topology evidence="2">Multi-pass membrane protein</topology>
    </subcellularLocation>
</comment>
<keyword evidence="6 11" id="KW-0812">Transmembrane</keyword>
<comment type="caution">
    <text evidence="13">The sequence shown here is derived from an EMBL/GenBank/DDBJ whole genome shotgun (WGS) entry which is preliminary data.</text>
</comment>
<keyword evidence="8 11" id="KW-0472">Membrane</keyword>
<evidence type="ECO:0000313" key="14">
    <source>
        <dbReference type="Proteomes" id="UP000649617"/>
    </source>
</evidence>
<evidence type="ECO:0000256" key="8">
    <source>
        <dbReference type="ARBA" id="ARBA00023136"/>
    </source>
</evidence>
<dbReference type="EMBL" id="CAJNIZ010000001">
    <property type="protein sequence ID" value="CAE7148553.1"/>
    <property type="molecule type" value="Genomic_DNA"/>
</dbReference>
<feature type="transmembrane region" description="Helical" evidence="11">
    <location>
        <begin position="396"/>
        <end position="413"/>
    </location>
</feature>
<dbReference type="GO" id="GO:0046873">
    <property type="term" value="F:metal ion transmembrane transporter activity"/>
    <property type="evidence" value="ECO:0007669"/>
    <property type="project" value="InterPro"/>
</dbReference>
<dbReference type="InterPro" id="IPR000182">
    <property type="entry name" value="GNAT_dom"/>
</dbReference>
<dbReference type="CDD" id="cd04301">
    <property type="entry name" value="NAT_SF"/>
    <property type="match status" value="1"/>
</dbReference>
<dbReference type="Gene3D" id="3.40.630.30">
    <property type="match status" value="1"/>
</dbReference>
<dbReference type="AlphaFoldDB" id="A0A812INA7"/>
<evidence type="ECO:0000256" key="5">
    <source>
        <dbReference type="ARBA" id="ARBA00013068"/>
    </source>
</evidence>
<dbReference type="GO" id="GO:0006096">
    <property type="term" value="P:glycolytic process"/>
    <property type="evidence" value="ECO:0007669"/>
    <property type="project" value="UniProtKB-UniPathway"/>
</dbReference>
<feature type="domain" description="N-acetyltransferase" evidence="12">
    <location>
        <begin position="531"/>
        <end position="680"/>
    </location>
</feature>
<evidence type="ECO:0000256" key="3">
    <source>
        <dbReference type="ARBA" id="ARBA00004714"/>
    </source>
</evidence>
<dbReference type="SUPFAM" id="SSF51569">
    <property type="entry name" value="Aldolase"/>
    <property type="match status" value="1"/>
</dbReference>
<keyword evidence="10" id="KW-0456">Lyase</keyword>
<reference evidence="13" key="1">
    <citation type="submission" date="2021-02" db="EMBL/GenBank/DDBJ databases">
        <authorList>
            <person name="Dougan E. K."/>
            <person name="Rhodes N."/>
            <person name="Thang M."/>
            <person name="Chan C."/>
        </authorList>
    </citation>
    <scope>NUCLEOTIDE SEQUENCE</scope>
</reference>
<dbReference type="FunFam" id="3.20.20.70:FF:000140">
    <property type="entry name" value="Fructose-bisphosphate aldolase"/>
    <property type="match status" value="1"/>
</dbReference>
<dbReference type="GO" id="GO:0016747">
    <property type="term" value="F:acyltransferase activity, transferring groups other than amino-acyl groups"/>
    <property type="evidence" value="ECO:0007669"/>
    <property type="project" value="InterPro"/>
</dbReference>
<dbReference type="InterPro" id="IPR000741">
    <property type="entry name" value="FBA_I"/>
</dbReference>
<evidence type="ECO:0000256" key="6">
    <source>
        <dbReference type="ARBA" id="ARBA00022692"/>
    </source>
</evidence>
<evidence type="ECO:0000256" key="1">
    <source>
        <dbReference type="ARBA" id="ARBA00000441"/>
    </source>
</evidence>
<dbReference type="PANTHER" id="PTHR11627">
    <property type="entry name" value="FRUCTOSE-BISPHOSPHATE ALDOLASE"/>
    <property type="match status" value="1"/>
</dbReference>
<dbReference type="GO" id="GO:0016020">
    <property type="term" value="C:membrane"/>
    <property type="evidence" value="ECO:0007669"/>
    <property type="project" value="UniProtKB-SubCell"/>
</dbReference>
<evidence type="ECO:0000256" key="10">
    <source>
        <dbReference type="ARBA" id="ARBA00023239"/>
    </source>
</evidence>
<evidence type="ECO:0000256" key="4">
    <source>
        <dbReference type="ARBA" id="ARBA00010387"/>
    </source>
</evidence>
<dbReference type="Pfam" id="PF00583">
    <property type="entry name" value="Acetyltransf_1"/>
    <property type="match status" value="1"/>
</dbReference>
<protein>
    <recommendedName>
        <fullName evidence="5">fructose-bisphosphate aldolase</fullName>
        <ecNumber evidence="5">4.1.2.13</ecNumber>
    </recommendedName>
</protein>
<dbReference type="PROSITE" id="PS51186">
    <property type="entry name" value="GNAT"/>
    <property type="match status" value="1"/>
</dbReference>
<gene>
    <name evidence="13" type="primary">FBA3</name>
    <name evidence="13" type="ORF">SPIL2461_LOCUS2</name>
</gene>
<evidence type="ECO:0000313" key="13">
    <source>
        <dbReference type="EMBL" id="CAE7148553.1"/>
    </source>
</evidence>
<evidence type="ECO:0000256" key="11">
    <source>
        <dbReference type="SAM" id="Phobius"/>
    </source>
</evidence>
<dbReference type="OrthoDB" id="275758at2759"/>
<name>A0A812INA7_SYMPI</name>
<dbReference type="NCBIfam" id="NF033379">
    <property type="entry name" value="FrucBisAld_I"/>
    <property type="match status" value="1"/>
</dbReference>
<dbReference type="Pfam" id="PF02535">
    <property type="entry name" value="Zip"/>
    <property type="match status" value="1"/>
</dbReference>
<dbReference type="InterPro" id="IPR003689">
    <property type="entry name" value="ZIP"/>
</dbReference>
<proteinExistence type="inferred from homology"/>
<dbReference type="Proteomes" id="UP000649617">
    <property type="component" value="Unassembled WGS sequence"/>
</dbReference>
<comment type="similarity">
    <text evidence="4">Belongs to the class I fructose-bisphosphate aldolase family.</text>
</comment>
<dbReference type="GO" id="GO:0004332">
    <property type="term" value="F:fructose-bisphosphate aldolase activity"/>
    <property type="evidence" value="ECO:0007669"/>
    <property type="project" value="UniProtKB-EC"/>
</dbReference>
<feature type="transmembrane region" description="Helical" evidence="11">
    <location>
        <begin position="495"/>
        <end position="516"/>
    </location>
</feature>
<keyword evidence="7 11" id="KW-1133">Transmembrane helix</keyword>
<dbReference type="InterPro" id="IPR016181">
    <property type="entry name" value="Acyl_CoA_acyltransferase"/>
</dbReference>
<sequence>MVQSGKGILAADESLPTIARRFAGIGLESSEQTRRDYRALLAETDDLERHVSGVILFEETLDHKVSDGQTIPHALQARGIVPGVKVDKGTIPVSPSSVHKLTQGLDGLAERLSGYREQGARFAKWRNVYRVGASDADYKVTVNMGAEILARYAALCHQQDLVPIVEPEVLMDGAHEIEHCAAVTLEVQHAVFQALYRHNVDLRYIVLKPNMILPGEGVGKASPDRVAEATLQVLMQTVPAAVPSINFLSGGQTDLEATANLQAINQAARSFTAPWLLSFSYGRALQAPVLKAWQGRPENVAVAKAELLHRAAMNGGAVAGDYSASDDNRRVSELEWIVLGGVLMSGIAMVGSVTLVLKPATLDRLLLPLVAFAAGSLIGGAFFHMLPAALEAGSDGLAIGILVVAGFSAFFILEQFLHWRHCHRTQSDRRQPLTYLILIGDGLHNFLGGLAIAGTFLIDVRLGITTWLAAAAHEIPQELGDFGVLIHGGWSKSSALLFNVLSGSTFLLGGLVTYALSTQVDISWLIPFAAGNFIYIGASDLDRYYLRDDIADPEVVANWAENLNYNRVIPLLALHDERIVGEGTLHRRHAAARRHVGEVRITIDPQYRDKAIGRGLLHKLVEVAKERDLESVLFEIAADAEEPARQAAAVIGFVPVAQIPDQFRDADGQTAAIDSEHRTVAVGGGDGHEIDGVGNFFRGIHVGLQHRFHHVCIHKAWCHYIRAYALRAISTGQGAGQIDDTCFGCRVGVRVIHAAKTTATGNVDDAALTLRQHHGQCRVAKVKHRVEVDAQYFAPLLIGGVFESCHRAWVFHAIVPADAGVVHQAGKAPVCFGDSDQLSGGVCQPHVTGYRNDGASAGTRQFAGFLEFS</sequence>
<dbReference type="SUPFAM" id="SSF55729">
    <property type="entry name" value="Acyl-CoA N-acyltransferases (Nat)"/>
    <property type="match status" value="1"/>
</dbReference>
<evidence type="ECO:0000256" key="9">
    <source>
        <dbReference type="ARBA" id="ARBA00023152"/>
    </source>
</evidence>
<dbReference type="UniPathway" id="UPA00109">
    <property type="reaction ID" value="UER00183"/>
</dbReference>
<feature type="transmembrane region" description="Helical" evidence="11">
    <location>
        <begin position="369"/>
        <end position="390"/>
    </location>
</feature>
<dbReference type="Gene3D" id="3.20.20.70">
    <property type="entry name" value="Aldolase class I"/>
    <property type="match status" value="1"/>
</dbReference>
<keyword evidence="14" id="KW-1185">Reference proteome</keyword>
<feature type="transmembrane region" description="Helical" evidence="11">
    <location>
        <begin position="433"/>
        <end position="458"/>
    </location>
</feature>
<evidence type="ECO:0000259" key="12">
    <source>
        <dbReference type="PROSITE" id="PS51186"/>
    </source>
</evidence>
<accession>A0A812INA7</accession>
<keyword evidence="9" id="KW-0324">Glycolysis</keyword>
<comment type="catalytic activity">
    <reaction evidence="1">
        <text>beta-D-fructose 1,6-bisphosphate = D-glyceraldehyde 3-phosphate + dihydroxyacetone phosphate</text>
        <dbReference type="Rhea" id="RHEA:14729"/>
        <dbReference type="ChEBI" id="CHEBI:32966"/>
        <dbReference type="ChEBI" id="CHEBI:57642"/>
        <dbReference type="ChEBI" id="CHEBI:59776"/>
        <dbReference type="EC" id="4.1.2.13"/>
    </reaction>
</comment>
<organism evidence="13 14">
    <name type="scientific">Symbiodinium pilosum</name>
    <name type="common">Dinoflagellate</name>
    <dbReference type="NCBI Taxonomy" id="2952"/>
    <lineage>
        <taxon>Eukaryota</taxon>
        <taxon>Sar</taxon>
        <taxon>Alveolata</taxon>
        <taxon>Dinophyceae</taxon>
        <taxon>Suessiales</taxon>
        <taxon>Symbiodiniaceae</taxon>
        <taxon>Symbiodinium</taxon>
    </lineage>
</organism>
<dbReference type="Pfam" id="PF00274">
    <property type="entry name" value="Glycolytic"/>
    <property type="match status" value="1"/>
</dbReference>
<comment type="pathway">
    <text evidence="3">Carbohydrate degradation; glycolysis; D-glyceraldehyde 3-phosphate and glycerone phosphate from D-glucose: step 4/4.</text>
</comment>
<feature type="transmembrane region" description="Helical" evidence="11">
    <location>
        <begin position="336"/>
        <end position="357"/>
    </location>
</feature>
<dbReference type="InterPro" id="IPR013785">
    <property type="entry name" value="Aldolase_TIM"/>
</dbReference>
<evidence type="ECO:0000256" key="7">
    <source>
        <dbReference type="ARBA" id="ARBA00022989"/>
    </source>
</evidence>
<evidence type="ECO:0000256" key="2">
    <source>
        <dbReference type="ARBA" id="ARBA00004141"/>
    </source>
</evidence>
<dbReference type="EC" id="4.1.2.13" evidence="5"/>